<evidence type="ECO:0008006" key="3">
    <source>
        <dbReference type="Google" id="ProtNLM"/>
    </source>
</evidence>
<gene>
    <name evidence="1" type="ORF">BN873_160047</name>
</gene>
<dbReference type="AlphaFoldDB" id="W6M4Q8"/>
<reference evidence="1" key="2">
    <citation type="submission" date="2014-03" db="EMBL/GenBank/DDBJ databases">
        <title>Candidatus Competibacter-lineage genomes retrieved from metagenomes reveal functional metabolic diversity.</title>
        <authorList>
            <person name="McIlroy S.J."/>
            <person name="Albertsen M."/>
            <person name="Andresen E.K."/>
            <person name="Saunders A.M."/>
            <person name="Kristiansen R."/>
            <person name="Stokholm-Bjerregaard M."/>
            <person name="Nielsen K.L."/>
            <person name="Nielsen P.H."/>
        </authorList>
    </citation>
    <scope>NUCLEOTIDE SEQUENCE</scope>
    <source>
        <strain evidence="1">Run_A_D11</strain>
    </source>
</reference>
<sequence>MLYVSELSGPGRFFTVEVDINVLLDRHNLQYADVLMAMARALLERVSGQKITLPAAALSKLENWFAEKVVNQEKTSELTLGIETSVTANSGIPYLLELLGRFTTAFKNNHTYKESLRQVIRNTFSDLADAFNELLRAAETALTDANKARRLLFLIDGTDKLRGEDTRRFFIYDVEQLLAITVLAVYTAPINLKYESHLAGKLDDDLVLPMIKLYEKHSARCEAGWVAMRAILLRRADRSIFASDADIDRLVEHSGGHPRELLILLKLSCEFAEGDRLTAADIEAAIKQLASEYRRFLEPEDYALLARIDSDAIHAGNDERTRRLLYNLALLEYNDASWRRSHPVVRTLDGYQRARSLLPSPAAGS</sequence>
<protein>
    <recommendedName>
        <fullName evidence="3">KAP NTPase domain-containing protein</fullName>
    </recommendedName>
</protein>
<name>W6M4Q8_9GAMM</name>
<proteinExistence type="predicted"/>
<comment type="caution">
    <text evidence="1">The sequence shown here is derived from an EMBL/GenBank/DDBJ whole genome shotgun (WGS) entry which is preliminary data.</text>
</comment>
<evidence type="ECO:0000313" key="2">
    <source>
        <dbReference type="Proteomes" id="UP000035760"/>
    </source>
</evidence>
<dbReference type="Proteomes" id="UP000035760">
    <property type="component" value="Unassembled WGS sequence"/>
</dbReference>
<dbReference type="RefSeq" id="WP_242434367.1">
    <property type="nucleotide sequence ID" value="NZ_CBTJ020000021.1"/>
</dbReference>
<dbReference type="EMBL" id="CBTJ020000021">
    <property type="protein sequence ID" value="CDI01584.1"/>
    <property type="molecule type" value="Genomic_DNA"/>
</dbReference>
<accession>W6M4Q8</accession>
<organism evidence="1 2">
    <name type="scientific">Candidatus Competibacter denitrificans Run_A_D11</name>
    <dbReference type="NCBI Taxonomy" id="1400863"/>
    <lineage>
        <taxon>Bacteria</taxon>
        <taxon>Pseudomonadati</taxon>
        <taxon>Pseudomonadota</taxon>
        <taxon>Gammaproteobacteria</taxon>
        <taxon>Candidatus Competibacteraceae</taxon>
        <taxon>Candidatus Competibacter</taxon>
    </lineage>
</organism>
<reference evidence="1" key="1">
    <citation type="submission" date="2013-07" db="EMBL/GenBank/DDBJ databases">
        <authorList>
            <person name="McIlroy S."/>
        </authorList>
    </citation>
    <scope>NUCLEOTIDE SEQUENCE [LARGE SCALE GENOMIC DNA]</scope>
    <source>
        <strain evidence="1">Run_A_D11</strain>
    </source>
</reference>
<dbReference type="STRING" id="1400863.BN873_160047"/>
<keyword evidence="2" id="KW-1185">Reference proteome</keyword>
<evidence type="ECO:0000313" key="1">
    <source>
        <dbReference type="EMBL" id="CDI01584.1"/>
    </source>
</evidence>